<gene>
    <name evidence="1" type="ORF">CF651_30520</name>
</gene>
<protein>
    <submittedName>
        <fullName evidence="1">Uncharacterized protein</fullName>
    </submittedName>
</protein>
<keyword evidence="2" id="KW-1185">Reference proteome</keyword>
<dbReference type="Proteomes" id="UP000215509">
    <property type="component" value="Unassembled WGS sequence"/>
</dbReference>
<dbReference type="RefSeq" id="WP_094018640.1">
    <property type="nucleotide sequence ID" value="NZ_NMQW01000068.1"/>
</dbReference>
<dbReference type="OrthoDB" id="2603950at2"/>
<reference evidence="1 2" key="1">
    <citation type="submission" date="2017-07" db="EMBL/GenBank/DDBJ databases">
        <title>Genome sequencing and assembly of Paenibacillus rigui.</title>
        <authorList>
            <person name="Mayilraj S."/>
        </authorList>
    </citation>
    <scope>NUCLEOTIDE SEQUENCE [LARGE SCALE GENOMIC DNA]</scope>
    <source>
        <strain evidence="1 2">JCM 16352</strain>
    </source>
</reference>
<proteinExistence type="predicted"/>
<accession>A0A229UGN5</accession>
<sequence length="384" mass="45371">MIDKEYYFSLCKDAELNQEMYIEQAKSQKVRWEYAEWKRYDTTPFWFERNLEPRSPIKDSVASLAYGFNKNGEICFIQSRQEECIDRNEERMINRRYSNGKVDSIEELIFIDGLPVKYVEFIVRNGMNPGQEWHFEEDYVYDDKKLVEIKRNEFWYAGNSIRTREIQIEYDETGNIAWIKENGEMKYRNISDEHARQIRDEVKKELIDESIGTIKKIGAKLQDNQICFIGIYLHDEPFGVVDPIFHPGLQSIRDEQIEAEEDLWTIWNAGEHPVQNQEALSNDQLKEKFQMLMQYWQKNSDWSNEPQNPVLIHNTWWGESKALWQEVAMELNKLNWDGVLPVTETFVIYADGEAFDVAGGDLSKSVPDDKLRILESKGLLSDRI</sequence>
<evidence type="ECO:0000313" key="2">
    <source>
        <dbReference type="Proteomes" id="UP000215509"/>
    </source>
</evidence>
<dbReference type="EMBL" id="NMQW01000068">
    <property type="protein sequence ID" value="OXM82521.1"/>
    <property type="molecule type" value="Genomic_DNA"/>
</dbReference>
<comment type="caution">
    <text evidence="1">The sequence shown here is derived from an EMBL/GenBank/DDBJ whole genome shotgun (WGS) entry which is preliminary data.</text>
</comment>
<dbReference type="AlphaFoldDB" id="A0A229UGN5"/>
<name>A0A229UGN5_9BACL</name>
<evidence type="ECO:0000313" key="1">
    <source>
        <dbReference type="EMBL" id="OXM82521.1"/>
    </source>
</evidence>
<organism evidence="1 2">
    <name type="scientific">Paenibacillus rigui</name>
    <dbReference type="NCBI Taxonomy" id="554312"/>
    <lineage>
        <taxon>Bacteria</taxon>
        <taxon>Bacillati</taxon>
        <taxon>Bacillota</taxon>
        <taxon>Bacilli</taxon>
        <taxon>Bacillales</taxon>
        <taxon>Paenibacillaceae</taxon>
        <taxon>Paenibacillus</taxon>
    </lineage>
</organism>